<dbReference type="RefSeq" id="WP_074491733.1">
    <property type="nucleotide sequence ID" value="NZ_FPAM01000007.1"/>
</dbReference>
<dbReference type="EMBL" id="MPPL01000001">
    <property type="protein sequence ID" value="OKS89024.1"/>
    <property type="molecule type" value="Genomic_DNA"/>
</dbReference>
<evidence type="ECO:0000313" key="3">
    <source>
        <dbReference type="Proteomes" id="UP000186720"/>
    </source>
</evidence>
<evidence type="ECO:0000313" key="2">
    <source>
        <dbReference type="EMBL" id="OKS89024.1"/>
    </source>
</evidence>
<proteinExistence type="predicted"/>
<keyword evidence="3" id="KW-1185">Reference proteome</keyword>
<dbReference type="NCBIfam" id="TIGR03511">
    <property type="entry name" value="GldH_lipo"/>
    <property type="match status" value="1"/>
</dbReference>
<protein>
    <recommendedName>
        <fullName evidence="4">Gliding motility lipoprotein GldH</fullName>
    </recommendedName>
</protein>
<dbReference type="PROSITE" id="PS51257">
    <property type="entry name" value="PROKAR_LIPOPROTEIN"/>
    <property type="match status" value="1"/>
</dbReference>
<dbReference type="InterPro" id="IPR020018">
    <property type="entry name" value="Motility-assoc_lipoprot_GldH"/>
</dbReference>
<feature type="chain" id="PRO_5010283067" description="Gliding motility lipoprotein GldH" evidence="1">
    <location>
        <begin position="25"/>
        <end position="161"/>
    </location>
</feature>
<dbReference type="Proteomes" id="UP000186720">
    <property type="component" value="Unassembled WGS sequence"/>
</dbReference>
<dbReference type="OrthoDB" id="982482at2"/>
<comment type="caution">
    <text evidence="2">The sequence shown here is derived from an EMBL/GenBank/DDBJ whole genome shotgun (WGS) entry which is preliminary data.</text>
</comment>
<name>A0A1Q6A4T0_9SPHI</name>
<gene>
    <name evidence="2" type="ORF">RG47T_4504</name>
</gene>
<evidence type="ECO:0000256" key="1">
    <source>
        <dbReference type="SAM" id="SignalP"/>
    </source>
</evidence>
<evidence type="ECO:0008006" key="4">
    <source>
        <dbReference type="Google" id="ProtNLM"/>
    </source>
</evidence>
<dbReference type="STRING" id="1302689.RG47T_4504"/>
<organism evidence="2 3">
    <name type="scientific">Mucilaginibacter polytrichastri</name>
    <dbReference type="NCBI Taxonomy" id="1302689"/>
    <lineage>
        <taxon>Bacteria</taxon>
        <taxon>Pseudomonadati</taxon>
        <taxon>Bacteroidota</taxon>
        <taxon>Sphingobacteriia</taxon>
        <taxon>Sphingobacteriales</taxon>
        <taxon>Sphingobacteriaceae</taxon>
        <taxon>Mucilaginibacter</taxon>
    </lineage>
</organism>
<accession>A0A1Q6A4T0</accession>
<dbReference type="AlphaFoldDB" id="A0A1Q6A4T0"/>
<sequence>MKMAAYPRFLLALVIVLTALSSCTDPKSVFDENTEISNRNWSYVNKVKYDVKIDDPSVLYNLYMNLRVTGDYKYANLFVLINQKDAKHPKPAVVRYELKLANPDGEWLGQGTGNIYSYQTLFKPQYKFPEKGIYHFEIEQNMRDNPLHEVSDVGLRVEKVQ</sequence>
<dbReference type="Pfam" id="PF14109">
    <property type="entry name" value="GldH_lipo"/>
    <property type="match status" value="1"/>
</dbReference>
<feature type="signal peptide" evidence="1">
    <location>
        <begin position="1"/>
        <end position="24"/>
    </location>
</feature>
<keyword evidence="1" id="KW-0732">Signal</keyword>
<reference evidence="2 3" key="1">
    <citation type="submission" date="2016-11" db="EMBL/GenBank/DDBJ databases">
        <title>Whole Genome Sequencing of Mucilaginibacter polytrichastri RG4-7(T) isolated from the moss sample.</title>
        <authorList>
            <person name="Li Y."/>
        </authorList>
    </citation>
    <scope>NUCLEOTIDE SEQUENCE [LARGE SCALE GENOMIC DNA]</scope>
    <source>
        <strain evidence="2 3">RG4-7</strain>
    </source>
</reference>